<name>A0ABD0J849_9CAEN</name>
<evidence type="ECO:0000313" key="4">
    <source>
        <dbReference type="Proteomes" id="UP001519460"/>
    </source>
</evidence>
<accession>A0ABD0J849</accession>
<gene>
    <name evidence="3" type="ORF">BaRGS_00037597</name>
</gene>
<proteinExistence type="predicted"/>
<keyword evidence="2" id="KW-0732">Signal</keyword>
<keyword evidence="4" id="KW-1185">Reference proteome</keyword>
<dbReference type="AlphaFoldDB" id="A0ABD0J849"/>
<protein>
    <submittedName>
        <fullName evidence="3">Uncharacterized protein</fullName>
    </submittedName>
</protein>
<comment type="caution">
    <text evidence="3">The sequence shown here is derived from an EMBL/GenBank/DDBJ whole genome shotgun (WGS) entry which is preliminary data.</text>
</comment>
<feature type="compositionally biased region" description="Basic and acidic residues" evidence="1">
    <location>
        <begin position="38"/>
        <end position="53"/>
    </location>
</feature>
<evidence type="ECO:0000256" key="1">
    <source>
        <dbReference type="SAM" id="MobiDB-lite"/>
    </source>
</evidence>
<feature type="region of interest" description="Disordered" evidence="1">
    <location>
        <begin position="27"/>
        <end position="63"/>
    </location>
</feature>
<feature type="signal peptide" evidence="2">
    <location>
        <begin position="1"/>
        <end position="27"/>
    </location>
</feature>
<organism evidence="3 4">
    <name type="scientific">Batillaria attramentaria</name>
    <dbReference type="NCBI Taxonomy" id="370345"/>
    <lineage>
        <taxon>Eukaryota</taxon>
        <taxon>Metazoa</taxon>
        <taxon>Spiralia</taxon>
        <taxon>Lophotrochozoa</taxon>
        <taxon>Mollusca</taxon>
        <taxon>Gastropoda</taxon>
        <taxon>Caenogastropoda</taxon>
        <taxon>Sorbeoconcha</taxon>
        <taxon>Cerithioidea</taxon>
        <taxon>Batillariidae</taxon>
        <taxon>Batillaria</taxon>
    </lineage>
</organism>
<feature type="chain" id="PRO_5044752455" evidence="2">
    <location>
        <begin position="28"/>
        <end position="96"/>
    </location>
</feature>
<reference evidence="3 4" key="1">
    <citation type="journal article" date="2023" name="Sci. Data">
        <title>Genome assembly of the Korean intertidal mud-creeper Batillaria attramentaria.</title>
        <authorList>
            <person name="Patra A.K."/>
            <person name="Ho P.T."/>
            <person name="Jun S."/>
            <person name="Lee S.J."/>
            <person name="Kim Y."/>
            <person name="Won Y.J."/>
        </authorList>
    </citation>
    <scope>NUCLEOTIDE SEQUENCE [LARGE SCALE GENOMIC DNA]</scope>
    <source>
        <strain evidence="3">Wonlab-2016</strain>
    </source>
</reference>
<sequence length="96" mass="10189">MGQMTRRRHILCVISVLVIILGEVVDGATPDSSNNQRQKSDKPAESPPTKKTDTAAGGNGKVSGSQKALTFGECIPIQLTVITSQLKFLLKTLPVG</sequence>
<dbReference type="EMBL" id="JACVVK020000569">
    <property type="protein sequence ID" value="KAK7465227.1"/>
    <property type="molecule type" value="Genomic_DNA"/>
</dbReference>
<evidence type="ECO:0000256" key="2">
    <source>
        <dbReference type="SAM" id="SignalP"/>
    </source>
</evidence>
<evidence type="ECO:0000313" key="3">
    <source>
        <dbReference type="EMBL" id="KAK7465227.1"/>
    </source>
</evidence>
<dbReference type="Proteomes" id="UP001519460">
    <property type="component" value="Unassembled WGS sequence"/>
</dbReference>